<dbReference type="WBParaSite" id="ACRNAN_scaffold11780.g28612.t1">
    <property type="protein sequence ID" value="ACRNAN_scaffold11780.g28612.t1"/>
    <property type="gene ID" value="ACRNAN_scaffold11780.g28612"/>
</dbReference>
<protein>
    <submittedName>
        <fullName evidence="3">DUF4832 domain-containing protein</fullName>
    </submittedName>
</protein>
<feature type="chain" id="PRO_5037310585" evidence="1">
    <location>
        <begin position="19"/>
        <end position="419"/>
    </location>
</feature>
<dbReference type="Gene3D" id="3.20.20.80">
    <property type="entry name" value="Glycosidases"/>
    <property type="match status" value="1"/>
</dbReference>
<evidence type="ECO:0000313" key="3">
    <source>
        <dbReference type="WBParaSite" id="ACRNAN_scaffold11780.g28612.t1"/>
    </source>
</evidence>
<accession>A0A914CL11</accession>
<keyword evidence="1" id="KW-0732">Signal</keyword>
<dbReference type="SUPFAM" id="SSF51445">
    <property type="entry name" value="(Trans)glycosidases"/>
    <property type="match status" value="1"/>
</dbReference>
<keyword evidence="2" id="KW-1185">Reference proteome</keyword>
<dbReference type="AlphaFoldDB" id="A0A914CL11"/>
<reference evidence="3" key="1">
    <citation type="submission" date="2022-11" db="UniProtKB">
        <authorList>
            <consortium name="WormBaseParasite"/>
        </authorList>
    </citation>
    <scope>IDENTIFICATION</scope>
</reference>
<evidence type="ECO:0000256" key="1">
    <source>
        <dbReference type="SAM" id="SignalP"/>
    </source>
</evidence>
<dbReference type="InterPro" id="IPR017853">
    <property type="entry name" value="GH"/>
</dbReference>
<organism evidence="2 3">
    <name type="scientific">Acrobeloides nanus</name>
    <dbReference type="NCBI Taxonomy" id="290746"/>
    <lineage>
        <taxon>Eukaryota</taxon>
        <taxon>Metazoa</taxon>
        <taxon>Ecdysozoa</taxon>
        <taxon>Nematoda</taxon>
        <taxon>Chromadorea</taxon>
        <taxon>Rhabditida</taxon>
        <taxon>Tylenchina</taxon>
        <taxon>Cephalobomorpha</taxon>
        <taxon>Cephaloboidea</taxon>
        <taxon>Cephalobidae</taxon>
        <taxon>Acrobeloides</taxon>
    </lineage>
</organism>
<evidence type="ECO:0000313" key="2">
    <source>
        <dbReference type="Proteomes" id="UP000887540"/>
    </source>
</evidence>
<feature type="signal peptide" evidence="1">
    <location>
        <begin position="1"/>
        <end position="18"/>
    </location>
</feature>
<sequence>MLVLLGWILVFGSYLVMGQNYQNVSLKASINQVNPMIGLVFWNDNVFDPSSAYALEYFYLPVNKLVVGRVNGVLQYNWAYIDNQLNDIASRGHQAIFRLRYEYYYDEPTGVPAFLKNISGYKGQVYKGIEFMDWRSSDLMQMHLDMYTALANRYDNDNRIFAIQTGFGFWSEYHLSDGPPLQLGYNFPSANFQVQSINHILSAFKTMPIQYSIDIADNENNWCPLFKNISVLPFGSFDDSSFSNDYKAWNDGNKGRLGWKTTRFQQNPLGGEIAYVDKVQQHALDINGPEGQSLPDYVKEYKYTFLIASDQNTYKYDGPLTQVERIKQVGMTFGYKFTITSFQTNGTHTKVTVQNTGVAPPYKNMFLQVSSVKDTTTLKYLQPSASLTVVVKVATTTPTLQIVSPYITSKQKIQFEANL</sequence>
<name>A0A914CL11_9BILA</name>
<dbReference type="Proteomes" id="UP000887540">
    <property type="component" value="Unplaced"/>
</dbReference>
<proteinExistence type="predicted"/>